<dbReference type="AlphaFoldDB" id="A0A0H2Z877"/>
<gene>
    <name evidence="3" type="ordered locus">PA14_49910</name>
</gene>
<protein>
    <recommendedName>
        <fullName evidence="5">Magnesium transporter</fullName>
    </recommendedName>
</protein>
<keyword evidence="2" id="KW-0812">Transmembrane</keyword>
<dbReference type="EMBL" id="CP000438">
    <property type="protein sequence ID" value="ABJ10285.1"/>
    <property type="molecule type" value="Genomic_DNA"/>
</dbReference>
<evidence type="ECO:0000256" key="2">
    <source>
        <dbReference type="SAM" id="Phobius"/>
    </source>
</evidence>
<name>A0A0H2Z877_PSEAB</name>
<evidence type="ECO:0008006" key="5">
    <source>
        <dbReference type="Google" id="ProtNLM"/>
    </source>
</evidence>
<evidence type="ECO:0000313" key="4">
    <source>
        <dbReference type="Proteomes" id="UP000000653"/>
    </source>
</evidence>
<dbReference type="HOGENOM" id="CLU_118626_0_0_6"/>
<feature type="transmembrane region" description="Helical" evidence="2">
    <location>
        <begin position="131"/>
        <end position="150"/>
    </location>
</feature>
<evidence type="ECO:0000256" key="1">
    <source>
        <dbReference type="SAM" id="MobiDB-lite"/>
    </source>
</evidence>
<proteinExistence type="predicted"/>
<accession>A0A0H2Z877</accession>
<dbReference type="Proteomes" id="UP000000653">
    <property type="component" value="Chromosome"/>
</dbReference>
<keyword evidence="2" id="KW-1133">Transmembrane helix</keyword>
<organism evidence="3 4">
    <name type="scientific">Pseudomonas aeruginosa (strain UCBPP-PA14)</name>
    <dbReference type="NCBI Taxonomy" id="208963"/>
    <lineage>
        <taxon>Bacteria</taxon>
        <taxon>Pseudomonadati</taxon>
        <taxon>Pseudomonadota</taxon>
        <taxon>Gammaproteobacteria</taxon>
        <taxon>Pseudomonadales</taxon>
        <taxon>Pseudomonadaceae</taxon>
        <taxon>Pseudomonas</taxon>
    </lineage>
</organism>
<keyword evidence="2" id="KW-0472">Membrane</keyword>
<feature type="transmembrane region" description="Helical" evidence="2">
    <location>
        <begin position="106"/>
        <end position="125"/>
    </location>
</feature>
<reference evidence="3 4" key="1">
    <citation type="journal article" date="2006" name="Genome Biol.">
        <title>Genomic analysis reveals that Pseudomonas aeruginosa virulence is combinatorial.</title>
        <authorList>
            <person name="Lee D.G."/>
            <person name="Urbach J.M."/>
            <person name="Wu G."/>
            <person name="Liberati N.T."/>
            <person name="Feinbaum R.L."/>
            <person name="Miyata S."/>
            <person name="Diggins L.T."/>
            <person name="He J."/>
            <person name="Saucier M."/>
            <person name="Deziel E."/>
            <person name="Friedman L."/>
            <person name="Li L."/>
            <person name="Grills G."/>
            <person name="Montgomery K."/>
            <person name="Kucherlapati R."/>
            <person name="Rahme L.G."/>
            <person name="Ausubel F.M."/>
        </authorList>
    </citation>
    <scope>NUCLEOTIDE SEQUENCE [LARGE SCALE GENOMIC DNA]</scope>
    <source>
        <strain evidence="3 4">UCBPP-PA14</strain>
    </source>
</reference>
<evidence type="ECO:0000313" key="3">
    <source>
        <dbReference type="EMBL" id="ABJ10285.1"/>
    </source>
</evidence>
<sequence length="227" mass="25642">MLRKKPTIPADLPFAGAPGFTDRGYRPLPVRPRNRPSDDGRHAMNRHYYISDNLDELERLEAELEASGIATEQIHVLSEKDAETGQRHLHEVSPFMKKDVVRSGRVGLLVGLALAIVAVAFAYASGWTETAAGWIPVIFLGAVLCAFCLWEGSFFGLQRTNRAFRPFEERLHQGQHLFFVDVKNVQEPILVNVVSHHPRLQDAGTGPAVSPLLLGWQQRWRRFRRMV</sequence>
<feature type="region of interest" description="Disordered" evidence="1">
    <location>
        <begin position="19"/>
        <end position="42"/>
    </location>
</feature>
<dbReference type="BioCyc" id="PAER208963:G1G74-4192-MONOMER"/>
<dbReference type="KEGG" id="pau:PA14_49910"/>